<dbReference type="AlphaFoldDB" id="A0AAD8NBL2"/>
<evidence type="ECO:0000256" key="2">
    <source>
        <dbReference type="ARBA" id="ARBA00023125"/>
    </source>
</evidence>
<dbReference type="Pfam" id="PF03479">
    <property type="entry name" value="PCC"/>
    <property type="match status" value="1"/>
</dbReference>
<proteinExistence type="predicted"/>
<keyword evidence="2" id="KW-0238">DNA-binding</keyword>
<accession>A0AAD8NBL2</accession>
<evidence type="ECO:0000256" key="1">
    <source>
        <dbReference type="ARBA" id="ARBA00023015"/>
    </source>
</evidence>
<dbReference type="PROSITE" id="PS51742">
    <property type="entry name" value="PPC"/>
    <property type="match status" value="1"/>
</dbReference>
<keyword evidence="5" id="KW-0812">Transmembrane</keyword>
<feature type="domain" description="PPC" evidence="6">
    <location>
        <begin position="71"/>
        <end position="199"/>
    </location>
</feature>
<comment type="caution">
    <text evidence="7">The sequence shown here is derived from an EMBL/GenBank/DDBJ whole genome shotgun (WGS) entry which is preliminary data.</text>
</comment>
<dbReference type="GO" id="GO:0003680">
    <property type="term" value="F:minor groove of adenine-thymine-rich DNA binding"/>
    <property type="evidence" value="ECO:0007669"/>
    <property type="project" value="InterPro"/>
</dbReference>
<evidence type="ECO:0000313" key="8">
    <source>
        <dbReference type="Proteomes" id="UP001237642"/>
    </source>
</evidence>
<dbReference type="Gene3D" id="3.30.1330.80">
    <property type="entry name" value="Hypothetical protein, similar to alpha- acetolactate decarboxylase, domain 2"/>
    <property type="match status" value="1"/>
</dbReference>
<dbReference type="Proteomes" id="UP001237642">
    <property type="component" value="Unassembled WGS sequence"/>
</dbReference>
<evidence type="ECO:0000256" key="5">
    <source>
        <dbReference type="SAM" id="Phobius"/>
    </source>
</evidence>
<feature type="region of interest" description="Disordered" evidence="4">
    <location>
        <begin position="42"/>
        <end position="71"/>
    </location>
</feature>
<dbReference type="GO" id="GO:0005634">
    <property type="term" value="C:nucleus"/>
    <property type="evidence" value="ECO:0007669"/>
    <property type="project" value="TreeGrafter"/>
</dbReference>
<dbReference type="PANTHER" id="PTHR31100:SF69">
    <property type="entry name" value="AT-HOOK MOTIF NUCLEAR-LOCALIZED PROTEIN 17-RELATED"/>
    <property type="match status" value="1"/>
</dbReference>
<name>A0AAD8NBL2_9APIA</name>
<dbReference type="InterPro" id="IPR005175">
    <property type="entry name" value="PPC_dom"/>
</dbReference>
<dbReference type="PANTHER" id="PTHR31100">
    <property type="entry name" value="AT-HOOK MOTIF NUCLEAR-LOCALIZED PROTEIN 15"/>
    <property type="match status" value="1"/>
</dbReference>
<dbReference type="SUPFAM" id="SSF117856">
    <property type="entry name" value="AF0104/ALDC/Ptd012-like"/>
    <property type="match status" value="1"/>
</dbReference>
<keyword evidence="8" id="KW-1185">Reference proteome</keyword>
<evidence type="ECO:0000256" key="3">
    <source>
        <dbReference type="ARBA" id="ARBA00023163"/>
    </source>
</evidence>
<protein>
    <recommendedName>
        <fullName evidence="6">PPC domain-containing protein</fullName>
    </recommendedName>
</protein>
<sequence length="199" mass="21478">MSNFENPTSPTNLLNSPSGPSQISINNIIEYSPIENSVIVNFGMPSSKRPRGRPIGSKNKPKREVNNNISPSPTTNQIIIQVPPKVNIIQWVVSFAQQHGVSLAILRGSGSISEVNLKQTGSQIPSRVFMEEMNLISFSGVYLFSSSVGVSSTTNFFNALLGQRNGSVVAGSVLGMLSFGPVMLSAITFSDPDFYKIKI</sequence>
<dbReference type="GO" id="GO:0003700">
    <property type="term" value="F:DNA-binding transcription factor activity"/>
    <property type="evidence" value="ECO:0007669"/>
    <property type="project" value="TreeGrafter"/>
</dbReference>
<reference evidence="7" key="2">
    <citation type="submission" date="2023-05" db="EMBL/GenBank/DDBJ databases">
        <authorList>
            <person name="Schelkunov M.I."/>
        </authorList>
    </citation>
    <scope>NUCLEOTIDE SEQUENCE</scope>
    <source>
        <strain evidence="7">Hsosn_3</strain>
        <tissue evidence="7">Leaf</tissue>
    </source>
</reference>
<evidence type="ECO:0000259" key="6">
    <source>
        <dbReference type="PROSITE" id="PS51742"/>
    </source>
</evidence>
<feature type="transmembrane region" description="Helical" evidence="5">
    <location>
        <begin position="169"/>
        <end position="189"/>
    </location>
</feature>
<keyword evidence="1" id="KW-0805">Transcription regulation</keyword>
<dbReference type="EMBL" id="JAUIZM010000001">
    <property type="protein sequence ID" value="KAK1403157.1"/>
    <property type="molecule type" value="Genomic_DNA"/>
</dbReference>
<keyword evidence="5" id="KW-0472">Membrane</keyword>
<organism evidence="7 8">
    <name type="scientific">Heracleum sosnowskyi</name>
    <dbReference type="NCBI Taxonomy" id="360622"/>
    <lineage>
        <taxon>Eukaryota</taxon>
        <taxon>Viridiplantae</taxon>
        <taxon>Streptophyta</taxon>
        <taxon>Embryophyta</taxon>
        <taxon>Tracheophyta</taxon>
        <taxon>Spermatophyta</taxon>
        <taxon>Magnoliopsida</taxon>
        <taxon>eudicotyledons</taxon>
        <taxon>Gunneridae</taxon>
        <taxon>Pentapetalae</taxon>
        <taxon>asterids</taxon>
        <taxon>campanulids</taxon>
        <taxon>Apiales</taxon>
        <taxon>Apiaceae</taxon>
        <taxon>Apioideae</taxon>
        <taxon>apioid superclade</taxon>
        <taxon>Tordylieae</taxon>
        <taxon>Tordyliinae</taxon>
        <taxon>Heracleum</taxon>
    </lineage>
</organism>
<dbReference type="InterPro" id="IPR014476">
    <property type="entry name" value="AHL15-29"/>
</dbReference>
<keyword evidence="5" id="KW-1133">Transmembrane helix</keyword>
<feature type="transmembrane region" description="Helical" evidence="5">
    <location>
        <begin position="135"/>
        <end position="157"/>
    </location>
</feature>
<evidence type="ECO:0000313" key="7">
    <source>
        <dbReference type="EMBL" id="KAK1403157.1"/>
    </source>
</evidence>
<gene>
    <name evidence="7" type="ORF">POM88_002762</name>
</gene>
<keyword evidence="3" id="KW-0804">Transcription</keyword>
<evidence type="ECO:0000256" key="4">
    <source>
        <dbReference type="SAM" id="MobiDB-lite"/>
    </source>
</evidence>
<reference evidence="7" key="1">
    <citation type="submission" date="2023-02" db="EMBL/GenBank/DDBJ databases">
        <title>Genome of toxic invasive species Heracleum sosnowskyi carries increased number of genes despite the absence of recent whole-genome duplications.</title>
        <authorList>
            <person name="Schelkunov M."/>
            <person name="Shtratnikova V."/>
            <person name="Makarenko M."/>
            <person name="Klepikova A."/>
            <person name="Omelchenko D."/>
            <person name="Novikova G."/>
            <person name="Obukhova E."/>
            <person name="Bogdanov V."/>
            <person name="Penin A."/>
            <person name="Logacheva M."/>
        </authorList>
    </citation>
    <scope>NUCLEOTIDE SEQUENCE</scope>
    <source>
        <strain evidence="7">Hsosn_3</strain>
        <tissue evidence="7">Leaf</tissue>
    </source>
</reference>